<name>A0A4Y2Q3D8_ARAVE</name>
<keyword evidence="4" id="KW-1185">Reference proteome</keyword>
<evidence type="ECO:0000313" key="2">
    <source>
        <dbReference type="EMBL" id="GBN57904.1"/>
    </source>
</evidence>
<gene>
    <name evidence="3" type="ORF">AVEN_124272_1</name>
    <name evidence="2" type="ORF">AVEN_190098_1</name>
</gene>
<reference evidence="3 4" key="1">
    <citation type="journal article" date="2019" name="Sci. Rep.">
        <title>Orb-weaving spider Araneus ventricosus genome elucidates the spidroin gene catalogue.</title>
        <authorList>
            <person name="Kono N."/>
            <person name="Nakamura H."/>
            <person name="Ohtoshi R."/>
            <person name="Moran D.A.P."/>
            <person name="Shinohara A."/>
            <person name="Yoshida Y."/>
            <person name="Fujiwara M."/>
            <person name="Mori M."/>
            <person name="Tomita M."/>
            <person name="Arakawa K."/>
        </authorList>
    </citation>
    <scope>NUCLEOTIDE SEQUENCE [LARGE SCALE GENOMIC DNA]</scope>
</reference>
<comment type="caution">
    <text evidence="3">The sequence shown here is derived from an EMBL/GenBank/DDBJ whole genome shotgun (WGS) entry which is preliminary data.</text>
</comment>
<proteinExistence type="predicted"/>
<feature type="region of interest" description="Disordered" evidence="1">
    <location>
        <begin position="79"/>
        <end position="102"/>
    </location>
</feature>
<organism evidence="3 4">
    <name type="scientific">Araneus ventricosus</name>
    <name type="common">Orbweaver spider</name>
    <name type="synonym">Epeira ventricosa</name>
    <dbReference type="NCBI Taxonomy" id="182803"/>
    <lineage>
        <taxon>Eukaryota</taxon>
        <taxon>Metazoa</taxon>
        <taxon>Ecdysozoa</taxon>
        <taxon>Arthropoda</taxon>
        <taxon>Chelicerata</taxon>
        <taxon>Arachnida</taxon>
        <taxon>Araneae</taxon>
        <taxon>Araneomorphae</taxon>
        <taxon>Entelegynae</taxon>
        <taxon>Araneoidea</taxon>
        <taxon>Araneidae</taxon>
        <taxon>Araneus</taxon>
    </lineage>
</organism>
<sequence length="157" mass="18223">MRTDFPLLPAQGQTDVIRSFRVHRRFLPVRMREETSDWFQWRSTFNSAHCLIRSLACTAGQIPIVSDFQLVMCRSLQNESADLDPQKEPPDPIPTKRNESAESDLLIPRHHDSDSESLIRIHNLRRGLFRSRMNGTSIGVMDADKFLRVEQEMLRFG</sequence>
<protein>
    <submittedName>
        <fullName evidence="3">Uncharacterized protein</fullName>
    </submittedName>
</protein>
<accession>A0A4Y2Q3D8</accession>
<evidence type="ECO:0000256" key="1">
    <source>
        <dbReference type="SAM" id="MobiDB-lite"/>
    </source>
</evidence>
<dbReference type="AlphaFoldDB" id="A0A4Y2Q3D8"/>
<feature type="compositionally biased region" description="Basic and acidic residues" evidence="1">
    <location>
        <begin position="84"/>
        <end position="100"/>
    </location>
</feature>
<evidence type="ECO:0000313" key="3">
    <source>
        <dbReference type="EMBL" id="GBN57934.1"/>
    </source>
</evidence>
<dbReference type="Proteomes" id="UP000499080">
    <property type="component" value="Unassembled WGS sequence"/>
</dbReference>
<dbReference type="EMBL" id="BGPR01136476">
    <property type="protein sequence ID" value="GBN57934.1"/>
    <property type="molecule type" value="Genomic_DNA"/>
</dbReference>
<dbReference type="EMBL" id="BGPR01136464">
    <property type="protein sequence ID" value="GBN57904.1"/>
    <property type="molecule type" value="Genomic_DNA"/>
</dbReference>
<evidence type="ECO:0000313" key="4">
    <source>
        <dbReference type="Proteomes" id="UP000499080"/>
    </source>
</evidence>